<keyword evidence="3" id="KW-1185">Reference proteome</keyword>
<accession>A0A183G5A8</accession>
<feature type="compositionally biased region" description="Basic and acidic residues" evidence="1">
    <location>
        <begin position="162"/>
        <end position="182"/>
    </location>
</feature>
<protein>
    <submittedName>
        <fullName evidence="2 4">Uncharacterized protein</fullName>
    </submittedName>
</protein>
<feature type="compositionally biased region" description="Polar residues" evidence="1">
    <location>
        <begin position="59"/>
        <end position="68"/>
    </location>
</feature>
<evidence type="ECO:0000256" key="1">
    <source>
        <dbReference type="SAM" id="MobiDB-lite"/>
    </source>
</evidence>
<organism evidence="3 4">
    <name type="scientific">Heligmosomoides polygyrus</name>
    <name type="common">Parasitic roundworm</name>
    <dbReference type="NCBI Taxonomy" id="6339"/>
    <lineage>
        <taxon>Eukaryota</taxon>
        <taxon>Metazoa</taxon>
        <taxon>Ecdysozoa</taxon>
        <taxon>Nematoda</taxon>
        <taxon>Chromadorea</taxon>
        <taxon>Rhabditida</taxon>
        <taxon>Rhabditina</taxon>
        <taxon>Rhabditomorpha</taxon>
        <taxon>Strongyloidea</taxon>
        <taxon>Heligmosomidae</taxon>
        <taxon>Heligmosomoides</taxon>
    </lineage>
</organism>
<name>A0A183G5A8_HELPZ</name>
<feature type="region of interest" description="Disordered" evidence="1">
    <location>
        <begin position="347"/>
        <end position="387"/>
    </location>
</feature>
<feature type="compositionally biased region" description="Low complexity" evidence="1">
    <location>
        <begin position="237"/>
        <end position="247"/>
    </location>
</feature>
<feature type="region of interest" description="Disordered" evidence="1">
    <location>
        <begin position="135"/>
        <end position="247"/>
    </location>
</feature>
<accession>A0A3P7ZZW4</accession>
<feature type="compositionally biased region" description="Basic and acidic residues" evidence="1">
    <location>
        <begin position="197"/>
        <end position="209"/>
    </location>
</feature>
<reference evidence="2 3" key="1">
    <citation type="submission" date="2018-11" db="EMBL/GenBank/DDBJ databases">
        <authorList>
            <consortium name="Pathogen Informatics"/>
        </authorList>
    </citation>
    <scope>NUCLEOTIDE SEQUENCE [LARGE SCALE GENOMIC DNA]</scope>
</reference>
<sequence>MIFLWQKLSRRRTRESSPEQKHKRLREGDERDIPFEELELEEVDCYDELGEDCCQFTDGVSRTGASQSGEDENVDSARTLPRSHGDSILDDDFPDLCEDIDVDAMRRAAAAANNDLSANDAKLPEVISPPSKGAAAIISEDPRGGYADSQSSSCSSRSFRRNISDDRRDEARRRHHYEERRDRRMTRGGQTQQLGSRRREDRYRERNEGSSRGYRSHGPSSTKEPSTSFVRVDRTEGSSNEGSGIISVKGPLAHATDVTEKIPSLLDMCMTGGLSPTTTAAPPSLIESVIRDDLAVAGGGSRGQTYADTKKSGRTATKNRSLLDMDIPPPDRDTMRRYAIVLNSCELTKRHSNSRSGNHKHESSSKNHYDRGSQPRAYINGVRKESR</sequence>
<evidence type="ECO:0000313" key="4">
    <source>
        <dbReference type="WBParaSite" id="HPBE_0001678201-mRNA-1"/>
    </source>
</evidence>
<feature type="compositionally biased region" description="Basic and acidic residues" evidence="1">
    <location>
        <begin position="14"/>
        <end position="30"/>
    </location>
</feature>
<dbReference type="OrthoDB" id="5873775at2759"/>
<dbReference type="WBParaSite" id="HPBE_0001678201-mRNA-1">
    <property type="protein sequence ID" value="HPBE_0001678201-mRNA-1"/>
    <property type="gene ID" value="HPBE_0001678201"/>
</dbReference>
<evidence type="ECO:0000313" key="3">
    <source>
        <dbReference type="Proteomes" id="UP000050761"/>
    </source>
</evidence>
<feature type="region of interest" description="Disordered" evidence="1">
    <location>
        <begin position="59"/>
        <end position="88"/>
    </location>
</feature>
<evidence type="ECO:0000313" key="2">
    <source>
        <dbReference type="EMBL" id="VDP06997.1"/>
    </source>
</evidence>
<reference evidence="4" key="2">
    <citation type="submission" date="2019-09" db="UniProtKB">
        <authorList>
            <consortium name="WormBaseParasite"/>
        </authorList>
    </citation>
    <scope>IDENTIFICATION</scope>
</reference>
<dbReference type="AlphaFoldDB" id="A0A183G5A8"/>
<gene>
    <name evidence="2" type="ORF">HPBE_LOCUS16781</name>
</gene>
<dbReference type="EMBL" id="UZAH01029608">
    <property type="protein sequence ID" value="VDP06997.1"/>
    <property type="molecule type" value="Genomic_DNA"/>
</dbReference>
<dbReference type="Proteomes" id="UP000050761">
    <property type="component" value="Unassembled WGS sequence"/>
</dbReference>
<feature type="compositionally biased region" description="Polar residues" evidence="1">
    <location>
        <begin position="218"/>
        <end position="229"/>
    </location>
</feature>
<proteinExistence type="predicted"/>
<feature type="compositionally biased region" description="Basic and acidic residues" evidence="1">
    <location>
        <begin position="359"/>
        <end position="373"/>
    </location>
</feature>
<feature type="region of interest" description="Disordered" evidence="1">
    <location>
        <begin position="6"/>
        <end position="30"/>
    </location>
</feature>